<gene>
    <name evidence="1" type="ORF">METZ01_LOCUS29929</name>
</gene>
<protein>
    <submittedName>
        <fullName evidence="1">Uncharacterized protein</fullName>
    </submittedName>
</protein>
<accession>A0A381QCM2</accession>
<dbReference type="EMBL" id="UINC01001302">
    <property type="protein sequence ID" value="SUZ77075.1"/>
    <property type="molecule type" value="Genomic_DNA"/>
</dbReference>
<evidence type="ECO:0000313" key="1">
    <source>
        <dbReference type="EMBL" id="SUZ77075.1"/>
    </source>
</evidence>
<reference evidence="1" key="1">
    <citation type="submission" date="2018-05" db="EMBL/GenBank/DDBJ databases">
        <authorList>
            <person name="Lanie J.A."/>
            <person name="Ng W.-L."/>
            <person name="Kazmierczak K.M."/>
            <person name="Andrzejewski T.M."/>
            <person name="Davidsen T.M."/>
            <person name="Wayne K.J."/>
            <person name="Tettelin H."/>
            <person name="Glass J.I."/>
            <person name="Rusch D."/>
            <person name="Podicherti R."/>
            <person name="Tsui H.-C.T."/>
            <person name="Winkler M.E."/>
        </authorList>
    </citation>
    <scope>NUCLEOTIDE SEQUENCE</scope>
</reference>
<organism evidence="1">
    <name type="scientific">marine metagenome</name>
    <dbReference type="NCBI Taxonomy" id="408172"/>
    <lineage>
        <taxon>unclassified sequences</taxon>
        <taxon>metagenomes</taxon>
        <taxon>ecological metagenomes</taxon>
    </lineage>
</organism>
<dbReference type="AlphaFoldDB" id="A0A381QCM2"/>
<sequence length="81" mass="9195">MYTEFEQLGERLGVKILKGKGDFVGGTCVIHDETVIVVNKMKPLEQRLKTLASSFLEYALDDIYMVPALRAYIEDVRSLDL</sequence>
<proteinExistence type="predicted"/>
<name>A0A381QCM2_9ZZZZ</name>